<dbReference type="EMBL" id="BT124102">
    <property type="protein sequence ID" value="ADE77378.1"/>
    <property type="molecule type" value="mRNA"/>
</dbReference>
<organism evidence="2">
    <name type="scientific">Picea sitchensis</name>
    <name type="common">Sitka spruce</name>
    <name type="synonym">Pinus sitchensis</name>
    <dbReference type="NCBI Taxonomy" id="3332"/>
    <lineage>
        <taxon>Eukaryota</taxon>
        <taxon>Viridiplantae</taxon>
        <taxon>Streptophyta</taxon>
        <taxon>Embryophyta</taxon>
        <taxon>Tracheophyta</taxon>
        <taxon>Spermatophyta</taxon>
        <taxon>Pinopsida</taxon>
        <taxon>Pinidae</taxon>
        <taxon>Conifers I</taxon>
        <taxon>Pinales</taxon>
        <taxon>Pinaceae</taxon>
        <taxon>Picea</taxon>
    </lineage>
</organism>
<accession>D5ACV9</accession>
<evidence type="ECO:0000313" key="2">
    <source>
        <dbReference type="EMBL" id="ADE77378.1"/>
    </source>
</evidence>
<protein>
    <submittedName>
        <fullName evidence="2">Uncharacterized protein</fullName>
    </submittedName>
</protein>
<dbReference type="AlphaFoldDB" id="D5ACV9"/>
<feature type="compositionally biased region" description="Basic residues" evidence="1">
    <location>
        <begin position="72"/>
        <end position="84"/>
    </location>
</feature>
<reference evidence="2" key="1">
    <citation type="submission" date="2010-04" db="EMBL/GenBank/DDBJ databases">
        <authorList>
            <person name="Reid K.E."/>
            <person name="Liao N."/>
            <person name="Chan S."/>
            <person name="Docking R."/>
            <person name="Taylor G."/>
            <person name="Moore R."/>
            <person name="Mayo M."/>
            <person name="Munro S."/>
            <person name="King J."/>
            <person name="Yanchuk A."/>
            <person name="Holt R."/>
            <person name="Jones S."/>
            <person name="Marra M."/>
            <person name="Ritland C.E."/>
            <person name="Ritland K."/>
            <person name="Bohlmann J."/>
        </authorList>
    </citation>
    <scope>NUCLEOTIDE SEQUENCE</scope>
    <source>
        <tissue evidence="2">Bud</tissue>
    </source>
</reference>
<evidence type="ECO:0000256" key="1">
    <source>
        <dbReference type="SAM" id="MobiDB-lite"/>
    </source>
</evidence>
<sequence length="84" mass="9501">MMANPGLCYSSPLLSLPQQFHPARSIVASATQGNPFKTDRGSPSCKVQFIACSKRHPRIVCMRCSNEDKPGKPNRRRRMRRTLE</sequence>
<name>D5ACV9_PICSI</name>
<feature type="region of interest" description="Disordered" evidence="1">
    <location>
        <begin position="64"/>
        <end position="84"/>
    </location>
</feature>
<proteinExistence type="evidence at transcript level"/>